<protein>
    <submittedName>
        <fullName evidence="1">11277_t:CDS:1</fullName>
    </submittedName>
</protein>
<evidence type="ECO:0000313" key="1">
    <source>
        <dbReference type="EMBL" id="CAG8525456.1"/>
    </source>
</evidence>
<gene>
    <name evidence="1" type="ORF">DERYTH_LOCUS4084</name>
</gene>
<accession>A0A9N9AE57</accession>
<proteinExistence type="predicted"/>
<reference evidence="1" key="1">
    <citation type="submission" date="2021-06" db="EMBL/GenBank/DDBJ databases">
        <authorList>
            <person name="Kallberg Y."/>
            <person name="Tangrot J."/>
            <person name="Rosling A."/>
        </authorList>
    </citation>
    <scope>NUCLEOTIDE SEQUENCE</scope>
    <source>
        <strain evidence="1">MA453B</strain>
    </source>
</reference>
<organism evidence="1 2">
    <name type="scientific">Dentiscutata erythropus</name>
    <dbReference type="NCBI Taxonomy" id="1348616"/>
    <lineage>
        <taxon>Eukaryota</taxon>
        <taxon>Fungi</taxon>
        <taxon>Fungi incertae sedis</taxon>
        <taxon>Mucoromycota</taxon>
        <taxon>Glomeromycotina</taxon>
        <taxon>Glomeromycetes</taxon>
        <taxon>Diversisporales</taxon>
        <taxon>Gigasporaceae</taxon>
        <taxon>Dentiscutata</taxon>
    </lineage>
</organism>
<sequence length="66" mass="7758">RKNENREEFYKKIVVETIKSERNIKKVEVLNFLEQIIGNKSKSIFMDAMKIIRGKVHLILLAGQMP</sequence>
<dbReference type="OrthoDB" id="10397938at2759"/>
<dbReference type="Proteomes" id="UP000789405">
    <property type="component" value="Unassembled WGS sequence"/>
</dbReference>
<evidence type="ECO:0000313" key="2">
    <source>
        <dbReference type="Proteomes" id="UP000789405"/>
    </source>
</evidence>
<dbReference type="AlphaFoldDB" id="A0A9N9AE57"/>
<dbReference type="EMBL" id="CAJVPY010001523">
    <property type="protein sequence ID" value="CAG8525456.1"/>
    <property type="molecule type" value="Genomic_DNA"/>
</dbReference>
<feature type="non-terminal residue" evidence="1">
    <location>
        <position position="1"/>
    </location>
</feature>
<name>A0A9N9AE57_9GLOM</name>
<keyword evidence="2" id="KW-1185">Reference proteome</keyword>
<comment type="caution">
    <text evidence="1">The sequence shown here is derived from an EMBL/GenBank/DDBJ whole genome shotgun (WGS) entry which is preliminary data.</text>
</comment>